<organism evidence="1 2">
    <name type="scientific">Streptococcus gordonii</name>
    <dbReference type="NCBI Taxonomy" id="1302"/>
    <lineage>
        <taxon>Bacteria</taxon>
        <taxon>Bacillati</taxon>
        <taxon>Bacillota</taxon>
        <taxon>Bacilli</taxon>
        <taxon>Lactobacillales</taxon>
        <taxon>Streptococcaceae</taxon>
        <taxon>Streptococcus</taxon>
    </lineage>
</organism>
<evidence type="ECO:0000313" key="2">
    <source>
        <dbReference type="Proteomes" id="UP000826921"/>
    </source>
</evidence>
<comment type="caution">
    <text evidence="1">The sequence shown here is derived from an EMBL/GenBank/DDBJ whole genome shotgun (WGS) entry which is preliminary data.</text>
</comment>
<reference evidence="1" key="1">
    <citation type="submission" date="2021-07" db="EMBL/GenBank/DDBJ databases">
        <title>Occurrence of streptococci in the human mouth that bind to a non-human glycan.</title>
        <authorList>
            <person name="Cross B."/>
            <person name="Thamadilok S."/>
            <person name="Bensing B."/>
            <person name="Sasmal A."/>
            <person name="Khedri Z."/>
            <person name="Deng L."/>
            <person name="Yu H."/>
            <person name="Mehta A."/>
            <person name="Aluvathingal J."/>
            <person name="Nadendla S."/>
            <person name="Vickerman M."/>
            <person name="Chen X."/>
            <person name="Dewhirst F."/>
            <person name="Gill A."/>
            <person name="Lettrichova I."/>
            <person name="Diaz S."/>
            <person name="Gill S."/>
            <person name="Tettelin H."/>
            <person name="Iverson T."/>
            <person name="Sullam P."/>
            <person name="Varki A."/>
            <person name="Ruhl S."/>
        </authorList>
    </citation>
    <scope>NUCLEOTIDE SEQUENCE</scope>
    <source>
        <strain evidence="1">SK9</strain>
    </source>
</reference>
<dbReference type="Proteomes" id="UP000826921">
    <property type="component" value="Unassembled WGS sequence"/>
</dbReference>
<sequence length="202" mass="23041">MAQRRMISKEVIQSQRFLTLPLEAQALYFHLIAASDDDGVVDAFPIVRMVGAREDNLGLLVVKKFVLPLNNEMIYFITDFSKQNKIRQDRIQPSIYRDLLLEKTDLVRDGKRLVDKNEIIDGQMPDKCLANDGQVADICQTSDGQMSAQYSIGKYSIGEYSLEQLSTEKNLLLMIKNLNRNLFPKLSKKATSNLTTDKLKCY</sequence>
<proteinExistence type="predicted"/>
<dbReference type="AlphaFoldDB" id="A0AB35FSG3"/>
<evidence type="ECO:0000313" key="1">
    <source>
        <dbReference type="EMBL" id="MBZ2127329.1"/>
    </source>
</evidence>
<dbReference type="RefSeq" id="WP_196755812.1">
    <property type="nucleotide sequence ID" value="NZ_JAHZQA010000003.1"/>
</dbReference>
<accession>A0AB35FSG3</accession>
<gene>
    <name evidence="1" type="ORF">K1I74_04540</name>
</gene>
<protein>
    <submittedName>
        <fullName evidence="1">Uncharacterized protein</fullName>
    </submittedName>
</protein>
<dbReference type="EMBL" id="JAHZQA010000003">
    <property type="protein sequence ID" value="MBZ2127329.1"/>
    <property type="molecule type" value="Genomic_DNA"/>
</dbReference>
<name>A0AB35FSG3_STRGN</name>